<dbReference type="PANTHER" id="PTHR45644:SF3">
    <property type="entry name" value="FI08533P-RELATED"/>
    <property type="match status" value="1"/>
</dbReference>
<proteinExistence type="predicted"/>
<reference evidence="9 10" key="1">
    <citation type="submission" date="2024-10" db="EMBL/GenBank/DDBJ databases">
        <title>Updated reference genomes for cyclostephanoid diatoms.</title>
        <authorList>
            <person name="Roberts W.R."/>
            <person name="Alverson A.J."/>
        </authorList>
    </citation>
    <scope>NUCLEOTIDE SEQUENCE [LARGE SCALE GENOMIC DNA]</scope>
    <source>
        <strain evidence="9 10">AJA232-27</strain>
    </source>
</reference>
<sequence length="781" mass="84726">MTNNIGRRRRRSTTATRTSSLSCLFLLALSTSSSSSNFFVDAASGADLPIGAAVPPPPSTSTSASSSISTTASTTTSGSSDSSHSSKSSLLSTPSSSSMSTSSSSSRVRISSILRKFLTPPSSIRSHVAEKGGTPTSIRLLLKSISLHSIRLLLAIYIAQTTYNILKEIWDDVQSELVSAQQKRGGFGMGSSRSGGGGSEDDVREEQDMPYCSSLDGSLSLGEYLFDGNDDHDNEDDDADDDGEGKNDIDDDYDNDEEDSSYAIHDSRKLPLRKQTRRSDSSRRQPRSRDETDDDYDDSSISALQQLTPQMAATRELAHRLHSAGLPYASEVKRNGGRRAGRSTSTTTTTTTVEDILQSLTRAEGNVLSQTLLSPLDDRTTVGKDEAEEGSGMVSAAAAAWNAIGGLSDAKESLLDLAFPLLPTSTTQSNNNDDDHYYGGLLSNPPGVLLYGPPGCGKGLLVRALASTIHARFLIVSPSVLLRKYVGETNLNVRALFSVARKLSPTVIFVDELDGLFRERGGEDHDVGRDLKTEFLQLWDGIRNHRVYGGSGGGASSSSSSSILVIGATNRPFDVDPAFLRRMPRKIYVGLPDYDSRISVLQGMLRRVPLDVDFDVALVATKTEGYSPSDIREVLQTAALFPLREARAEAIRNSSATSSSASVDGETGNYAEKKVGMMPTMPPLRRLRTEDVLRALDISRPTHFSRKYRKELMNYIRNSGAMNPQREMDRDDHPPPSVVDASENYYPDSSSPREDGSNQQLQEEADISSYDEDSDSDYDDL</sequence>
<dbReference type="Pfam" id="PF00004">
    <property type="entry name" value="AAA"/>
    <property type="match status" value="1"/>
</dbReference>
<feature type="region of interest" description="Disordered" evidence="6">
    <location>
        <begin position="223"/>
        <end position="299"/>
    </location>
</feature>
<dbReference type="EMBL" id="JALLBG020000103">
    <property type="protein sequence ID" value="KAL3764597.1"/>
    <property type="molecule type" value="Genomic_DNA"/>
</dbReference>
<evidence type="ECO:0000256" key="6">
    <source>
        <dbReference type="SAM" id="MobiDB-lite"/>
    </source>
</evidence>
<gene>
    <name evidence="9" type="ORF">ACHAWU_001505</name>
</gene>
<evidence type="ECO:0000256" key="4">
    <source>
        <dbReference type="ARBA" id="ARBA00022840"/>
    </source>
</evidence>
<feature type="compositionally biased region" description="Acidic residues" evidence="6">
    <location>
        <begin position="763"/>
        <end position="781"/>
    </location>
</feature>
<dbReference type="PROSITE" id="PS00674">
    <property type="entry name" value="AAA"/>
    <property type="match status" value="1"/>
</dbReference>
<name>A0ABD3MM77_9STRA</name>
<evidence type="ECO:0000256" key="2">
    <source>
        <dbReference type="ARBA" id="ARBA00022741"/>
    </source>
</evidence>
<accession>A0ABD3MM77</accession>
<feature type="region of interest" description="Disordered" evidence="6">
    <location>
        <begin position="721"/>
        <end position="781"/>
    </location>
</feature>
<keyword evidence="10" id="KW-1185">Reference proteome</keyword>
<dbReference type="InterPro" id="IPR003960">
    <property type="entry name" value="ATPase_AAA_CS"/>
</dbReference>
<dbReference type="SMART" id="SM00382">
    <property type="entry name" value="AAA"/>
    <property type="match status" value="1"/>
</dbReference>
<keyword evidence="4" id="KW-0067">ATP-binding</keyword>
<keyword evidence="5" id="KW-0496">Mitochondrion</keyword>
<dbReference type="Pfam" id="PF17862">
    <property type="entry name" value="AAA_lid_3"/>
    <property type="match status" value="1"/>
</dbReference>
<organism evidence="9 10">
    <name type="scientific">Discostella pseudostelligera</name>
    <dbReference type="NCBI Taxonomy" id="259834"/>
    <lineage>
        <taxon>Eukaryota</taxon>
        <taxon>Sar</taxon>
        <taxon>Stramenopiles</taxon>
        <taxon>Ochrophyta</taxon>
        <taxon>Bacillariophyta</taxon>
        <taxon>Coscinodiscophyceae</taxon>
        <taxon>Thalassiosirophycidae</taxon>
        <taxon>Stephanodiscales</taxon>
        <taxon>Stephanodiscaceae</taxon>
        <taxon>Discostella</taxon>
    </lineage>
</organism>
<feature type="signal peptide" evidence="7">
    <location>
        <begin position="1"/>
        <end position="35"/>
    </location>
</feature>
<dbReference type="Proteomes" id="UP001530293">
    <property type="component" value="Unassembled WGS sequence"/>
</dbReference>
<feature type="region of interest" description="Disordered" evidence="6">
    <location>
        <begin position="328"/>
        <end position="351"/>
    </location>
</feature>
<dbReference type="InterPro" id="IPR003959">
    <property type="entry name" value="ATPase_AAA_core"/>
</dbReference>
<dbReference type="GO" id="GO:0005741">
    <property type="term" value="C:mitochondrial outer membrane"/>
    <property type="evidence" value="ECO:0007669"/>
    <property type="project" value="UniProtKB-SubCell"/>
</dbReference>
<protein>
    <recommendedName>
        <fullName evidence="8">AAA+ ATPase domain-containing protein</fullName>
    </recommendedName>
</protein>
<dbReference type="Gene3D" id="3.40.50.300">
    <property type="entry name" value="P-loop containing nucleotide triphosphate hydrolases"/>
    <property type="match status" value="1"/>
</dbReference>
<dbReference type="AlphaFoldDB" id="A0ABD3MM77"/>
<dbReference type="InterPro" id="IPR051701">
    <property type="entry name" value="Mito_OM_Translocase_MSP1"/>
</dbReference>
<feature type="region of interest" description="Disordered" evidence="6">
    <location>
        <begin position="652"/>
        <end position="676"/>
    </location>
</feature>
<dbReference type="PANTHER" id="PTHR45644">
    <property type="entry name" value="AAA ATPASE, PUTATIVE (AFU_ORTHOLOGUE AFUA_2G12920)-RELATED-RELATED"/>
    <property type="match status" value="1"/>
</dbReference>
<evidence type="ECO:0000256" key="7">
    <source>
        <dbReference type="SAM" id="SignalP"/>
    </source>
</evidence>
<keyword evidence="2" id="KW-0547">Nucleotide-binding</keyword>
<evidence type="ECO:0000256" key="5">
    <source>
        <dbReference type="ARBA" id="ARBA00023128"/>
    </source>
</evidence>
<evidence type="ECO:0000259" key="8">
    <source>
        <dbReference type="SMART" id="SM00382"/>
    </source>
</evidence>
<keyword evidence="3" id="KW-0472">Membrane</keyword>
<keyword evidence="3" id="KW-1000">Mitochondrion outer membrane</keyword>
<feature type="chain" id="PRO_5044785044" description="AAA+ ATPase domain-containing protein" evidence="7">
    <location>
        <begin position="36"/>
        <end position="781"/>
    </location>
</feature>
<dbReference type="GO" id="GO:0005524">
    <property type="term" value="F:ATP binding"/>
    <property type="evidence" value="ECO:0007669"/>
    <property type="project" value="UniProtKB-KW"/>
</dbReference>
<comment type="caution">
    <text evidence="9">The sequence shown here is derived from an EMBL/GenBank/DDBJ whole genome shotgun (WGS) entry which is preliminary data.</text>
</comment>
<evidence type="ECO:0000256" key="3">
    <source>
        <dbReference type="ARBA" id="ARBA00022787"/>
    </source>
</evidence>
<feature type="region of interest" description="Disordered" evidence="6">
    <location>
        <begin position="182"/>
        <end position="205"/>
    </location>
</feature>
<dbReference type="SUPFAM" id="SSF52540">
    <property type="entry name" value="P-loop containing nucleoside triphosphate hydrolases"/>
    <property type="match status" value="1"/>
</dbReference>
<dbReference type="Gene3D" id="1.10.8.60">
    <property type="match status" value="1"/>
</dbReference>
<feature type="compositionally biased region" description="Gly residues" evidence="6">
    <location>
        <begin position="185"/>
        <end position="198"/>
    </location>
</feature>
<evidence type="ECO:0000313" key="9">
    <source>
        <dbReference type="EMBL" id="KAL3764597.1"/>
    </source>
</evidence>
<comment type="subcellular location">
    <subcellularLocation>
        <location evidence="1">Mitochondrion outer membrane</location>
        <topology evidence="1">Single-pass membrane protein</topology>
    </subcellularLocation>
</comment>
<dbReference type="InterPro" id="IPR041569">
    <property type="entry name" value="AAA_lid_3"/>
</dbReference>
<dbReference type="InterPro" id="IPR003593">
    <property type="entry name" value="AAA+_ATPase"/>
</dbReference>
<feature type="compositionally biased region" description="Low complexity" evidence="6">
    <location>
        <begin position="60"/>
        <end position="104"/>
    </location>
</feature>
<feature type="compositionally biased region" description="Basic and acidic residues" evidence="6">
    <location>
        <begin position="277"/>
        <end position="290"/>
    </location>
</feature>
<feature type="compositionally biased region" description="Acidic residues" evidence="6">
    <location>
        <begin position="228"/>
        <end position="260"/>
    </location>
</feature>
<feature type="region of interest" description="Disordered" evidence="6">
    <location>
        <begin position="51"/>
        <end position="104"/>
    </location>
</feature>
<feature type="domain" description="AAA+ ATPase" evidence="8">
    <location>
        <begin position="444"/>
        <end position="593"/>
    </location>
</feature>
<keyword evidence="7" id="KW-0732">Signal</keyword>
<evidence type="ECO:0000313" key="10">
    <source>
        <dbReference type="Proteomes" id="UP001530293"/>
    </source>
</evidence>
<dbReference type="InterPro" id="IPR027417">
    <property type="entry name" value="P-loop_NTPase"/>
</dbReference>
<evidence type="ECO:0000256" key="1">
    <source>
        <dbReference type="ARBA" id="ARBA00004572"/>
    </source>
</evidence>